<dbReference type="Gene3D" id="3.30.1220.10">
    <property type="entry name" value="CobW-like, C-terminal domain"/>
    <property type="match status" value="1"/>
</dbReference>
<evidence type="ECO:0000256" key="2">
    <source>
        <dbReference type="ARBA" id="ARBA00022801"/>
    </source>
</evidence>
<dbReference type="SUPFAM" id="SSF90002">
    <property type="entry name" value="Hypothetical protein YjiA, C-terminal domain"/>
    <property type="match status" value="1"/>
</dbReference>
<name>A0ABU6G527_9BACL</name>
<keyword evidence="2" id="KW-0378">Hydrolase</keyword>
<dbReference type="InterPro" id="IPR011629">
    <property type="entry name" value="CobW-like_C"/>
</dbReference>
<dbReference type="EMBL" id="JARLKY010000049">
    <property type="protein sequence ID" value="MEC0229277.1"/>
    <property type="molecule type" value="Genomic_DNA"/>
</dbReference>
<comment type="caution">
    <text evidence="8">The sequence shown here is derived from an EMBL/GenBank/DDBJ whole genome shotgun (WGS) entry which is preliminary data.</text>
</comment>
<dbReference type="SUPFAM" id="SSF52540">
    <property type="entry name" value="P-loop containing nucleoside triphosphate hydrolases"/>
    <property type="match status" value="1"/>
</dbReference>
<evidence type="ECO:0000256" key="6">
    <source>
        <dbReference type="SAM" id="MobiDB-lite"/>
    </source>
</evidence>
<keyword evidence="9" id="KW-1185">Reference proteome</keyword>
<comment type="catalytic activity">
    <reaction evidence="5">
        <text>GTP + H2O = GDP + phosphate + H(+)</text>
        <dbReference type="Rhea" id="RHEA:19669"/>
        <dbReference type="ChEBI" id="CHEBI:15377"/>
        <dbReference type="ChEBI" id="CHEBI:15378"/>
        <dbReference type="ChEBI" id="CHEBI:37565"/>
        <dbReference type="ChEBI" id="CHEBI:43474"/>
        <dbReference type="ChEBI" id="CHEBI:58189"/>
    </reaction>
    <physiologicalReaction direction="left-to-right" evidence="5">
        <dbReference type="Rhea" id="RHEA:19670"/>
    </physiologicalReaction>
</comment>
<gene>
    <name evidence="8" type="ORF">P4I72_19295</name>
</gene>
<dbReference type="InterPro" id="IPR036627">
    <property type="entry name" value="CobW-likC_sf"/>
</dbReference>
<sequence>MSPKSTKRVTVYLLSGFLGSGKTTLLTKAIDHFTEAGRKPAVIMNEIGEVNLDGQLVASEVPMSELLGGCICCSNRGDLGLALKELVTDEQPDLIFIESTGIANPMEIIDEVTDASLLLPVELKAVITVVDAPQLLELSRTSRGKTYRLMQEQIRCANLLLLNKTDLLQTEALQEVDALVRDWNAFASVHYTVFSQIDMRLIERLEEEDTLQPSAGGKHEDAHQERDHVHDHEHHDHDHHDHASHTEHHHSHSHVMAYTHFFERAVDSQAFEEFVSKLPQEVYRAKGILSFSDTSSRFLFQYAYREMDFIKITPKGVVPDVAVFIGENFSKDAVRTELLKLEAAADSVVK</sequence>
<dbReference type="Pfam" id="PF07683">
    <property type="entry name" value="CobW_C"/>
    <property type="match status" value="1"/>
</dbReference>
<evidence type="ECO:0000256" key="5">
    <source>
        <dbReference type="ARBA" id="ARBA00049117"/>
    </source>
</evidence>
<evidence type="ECO:0000313" key="8">
    <source>
        <dbReference type="EMBL" id="MEC0229277.1"/>
    </source>
</evidence>
<evidence type="ECO:0000256" key="3">
    <source>
        <dbReference type="ARBA" id="ARBA00023186"/>
    </source>
</evidence>
<evidence type="ECO:0000256" key="4">
    <source>
        <dbReference type="ARBA" id="ARBA00034320"/>
    </source>
</evidence>
<dbReference type="InterPro" id="IPR051316">
    <property type="entry name" value="Zinc-reg_GTPase_activator"/>
</dbReference>
<keyword evidence="1" id="KW-0547">Nucleotide-binding</keyword>
<dbReference type="SMART" id="SM00833">
    <property type="entry name" value="CobW_C"/>
    <property type="match status" value="1"/>
</dbReference>
<reference evidence="8 9" key="1">
    <citation type="submission" date="2023-03" db="EMBL/GenBank/DDBJ databases">
        <title>Bacillus Genome Sequencing.</title>
        <authorList>
            <person name="Dunlap C."/>
        </authorList>
    </citation>
    <scope>NUCLEOTIDE SEQUENCE [LARGE SCALE GENOMIC DNA]</scope>
    <source>
        <strain evidence="8 9">BD-533</strain>
    </source>
</reference>
<evidence type="ECO:0000259" key="7">
    <source>
        <dbReference type="SMART" id="SM00833"/>
    </source>
</evidence>
<feature type="compositionally biased region" description="Basic and acidic residues" evidence="6">
    <location>
        <begin position="217"/>
        <end position="246"/>
    </location>
</feature>
<dbReference type="PANTHER" id="PTHR13748:SF62">
    <property type="entry name" value="COBW DOMAIN-CONTAINING PROTEIN"/>
    <property type="match status" value="1"/>
</dbReference>
<feature type="region of interest" description="Disordered" evidence="6">
    <location>
        <begin position="209"/>
        <end position="250"/>
    </location>
</feature>
<dbReference type="Pfam" id="PF02492">
    <property type="entry name" value="cobW"/>
    <property type="match status" value="1"/>
</dbReference>
<organism evidence="8 9">
    <name type="scientific">Paenibacillus alba</name>
    <dbReference type="NCBI Taxonomy" id="1197127"/>
    <lineage>
        <taxon>Bacteria</taxon>
        <taxon>Bacillati</taxon>
        <taxon>Bacillota</taxon>
        <taxon>Bacilli</taxon>
        <taxon>Bacillales</taxon>
        <taxon>Paenibacillaceae</taxon>
        <taxon>Paenibacillus</taxon>
    </lineage>
</organism>
<evidence type="ECO:0000256" key="1">
    <source>
        <dbReference type="ARBA" id="ARBA00022741"/>
    </source>
</evidence>
<dbReference type="Proteomes" id="UP001338137">
    <property type="component" value="Unassembled WGS sequence"/>
</dbReference>
<dbReference type="PANTHER" id="PTHR13748">
    <property type="entry name" value="COBW-RELATED"/>
    <property type="match status" value="1"/>
</dbReference>
<accession>A0ABU6G527</accession>
<dbReference type="Gene3D" id="3.40.50.300">
    <property type="entry name" value="P-loop containing nucleotide triphosphate hydrolases"/>
    <property type="match status" value="1"/>
</dbReference>
<dbReference type="RefSeq" id="WP_326073366.1">
    <property type="nucleotide sequence ID" value="NZ_JARLKY010000049.1"/>
</dbReference>
<proteinExistence type="inferred from homology"/>
<keyword evidence="3" id="KW-0143">Chaperone</keyword>
<dbReference type="InterPro" id="IPR027417">
    <property type="entry name" value="P-loop_NTPase"/>
</dbReference>
<evidence type="ECO:0000313" key="9">
    <source>
        <dbReference type="Proteomes" id="UP001338137"/>
    </source>
</evidence>
<comment type="similarity">
    <text evidence="4">Belongs to the SIMIBI class G3E GTPase family. ZNG1 subfamily.</text>
</comment>
<feature type="domain" description="CobW C-terminal" evidence="7">
    <location>
        <begin position="255"/>
        <end position="342"/>
    </location>
</feature>
<dbReference type="CDD" id="cd03112">
    <property type="entry name" value="CobW-like"/>
    <property type="match status" value="1"/>
</dbReference>
<dbReference type="InterPro" id="IPR003495">
    <property type="entry name" value="CobW/HypB/UreG_nucleotide-bd"/>
</dbReference>
<protein>
    <submittedName>
        <fullName evidence="8">GTP-binding protein</fullName>
    </submittedName>
</protein>